<dbReference type="GO" id="GO:0005634">
    <property type="term" value="C:nucleus"/>
    <property type="evidence" value="ECO:0007669"/>
    <property type="project" value="UniProtKB-SubCell"/>
</dbReference>
<dbReference type="InterPro" id="IPR057828">
    <property type="entry name" value="Znf_C2H2_ZNF142_13th"/>
</dbReference>
<dbReference type="GeneID" id="109517556"/>
<feature type="domain" description="C2H2-type" evidence="12">
    <location>
        <begin position="1073"/>
        <end position="1100"/>
    </location>
</feature>
<proteinExistence type="predicted"/>
<dbReference type="Proteomes" id="UP000264820">
    <property type="component" value="Unplaced"/>
</dbReference>
<dbReference type="OMA" id="ADCEYST"/>
<evidence type="ECO:0000256" key="10">
    <source>
        <dbReference type="PROSITE-ProRule" id="PRU00042"/>
    </source>
</evidence>
<keyword evidence="3" id="KW-0677">Repeat</keyword>
<feature type="region of interest" description="Disordered" evidence="11">
    <location>
        <begin position="998"/>
        <end position="1026"/>
    </location>
</feature>
<keyword evidence="5" id="KW-0862">Zinc</keyword>
<feature type="domain" description="C2H2-type" evidence="12">
    <location>
        <begin position="1433"/>
        <end position="1460"/>
    </location>
</feature>
<keyword evidence="7" id="KW-0238">DNA-binding</keyword>
<keyword evidence="4 10" id="KW-0863">Zinc-finger</keyword>
<evidence type="ECO:0000313" key="14">
    <source>
        <dbReference type="Proteomes" id="UP000264820"/>
    </source>
</evidence>
<dbReference type="PANTHER" id="PTHR24384:SF189">
    <property type="entry name" value="C2H2-TYPE DOMAIN-CONTAINING PROTEIN-RELATED"/>
    <property type="match status" value="1"/>
</dbReference>
<keyword evidence="9" id="KW-0539">Nucleus</keyword>
<dbReference type="SMART" id="SM00355">
    <property type="entry name" value="ZnF_C2H2"/>
    <property type="match status" value="32"/>
</dbReference>
<comment type="subcellular location">
    <subcellularLocation>
        <location evidence="1">Nucleus</location>
    </subcellularLocation>
</comment>
<dbReference type="Gene3D" id="1.10.10.10">
    <property type="entry name" value="Winged helix-like DNA-binding domain superfamily/Winged helix DNA-binding domain"/>
    <property type="match status" value="1"/>
</dbReference>
<dbReference type="InterPro" id="IPR007889">
    <property type="entry name" value="HTH_Psq"/>
</dbReference>
<dbReference type="InterPro" id="IPR036236">
    <property type="entry name" value="Znf_C2H2_sf"/>
</dbReference>
<feature type="region of interest" description="Disordered" evidence="11">
    <location>
        <begin position="782"/>
        <end position="801"/>
    </location>
</feature>
<keyword evidence="6" id="KW-0805">Transcription regulation</keyword>
<feature type="domain" description="C2H2-type" evidence="12">
    <location>
        <begin position="292"/>
        <end position="320"/>
    </location>
</feature>
<protein>
    <submittedName>
        <fullName evidence="13">Zinc finger protein 142</fullName>
    </submittedName>
</protein>
<feature type="compositionally biased region" description="Polar residues" evidence="11">
    <location>
        <begin position="118"/>
        <end position="129"/>
    </location>
</feature>
<accession>A0A3Q2XK79</accession>
<dbReference type="OrthoDB" id="6077919at2759"/>
<feature type="domain" description="C2H2-type" evidence="12">
    <location>
        <begin position="438"/>
        <end position="465"/>
    </location>
</feature>
<dbReference type="FunFam" id="3.30.160.60:FF:001657">
    <property type="entry name" value="Zinc finger protein 142"/>
    <property type="match status" value="1"/>
</dbReference>
<dbReference type="KEGG" id="hcq:109517556"/>
<dbReference type="Ensembl" id="ENSHCOT00000006070.1">
    <property type="protein sequence ID" value="ENSHCOP00000005024.1"/>
    <property type="gene ID" value="ENSHCOG00000006596.1"/>
</dbReference>
<dbReference type="InterPro" id="IPR050752">
    <property type="entry name" value="C2H2-ZF_domain"/>
</dbReference>
<feature type="domain" description="C2H2-type" evidence="12">
    <location>
        <begin position="1264"/>
        <end position="1291"/>
    </location>
</feature>
<dbReference type="FunFam" id="3.30.160.60:FF:002117">
    <property type="entry name" value="Zinc finger protein 142"/>
    <property type="match status" value="1"/>
</dbReference>
<feature type="domain" description="C2H2-type" evidence="12">
    <location>
        <begin position="380"/>
        <end position="408"/>
    </location>
</feature>
<feature type="domain" description="C2H2-type" evidence="12">
    <location>
        <begin position="1292"/>
        <end position="1319"/>
    </location>
</feature>
<dbReference type="Pfam" id="PF23574">
    <property type="entry name" value="zf-C2H2_ZNF142_18"/>
    <property type="match status" value="1"/>
</dbReference>
<feature type="domain" description="C2H2-type" evidence="12">
    <location>
        <begin position="1320"/>
        <end position="1347"/>
    </location>
</feature>
<dbReference type="Pfam" id="PF00096">
    <property type="entry name" value="zf-C2H2"/>
    <property type="match status" value="3"/>
</dbReference>
<dbReference type="PROSITE" id="PS00028">
    <property type="entry name" value="ZINC_FINGER_C2H2_1"/>
    <property type="match status" value="15"/>
</dbReference>
<feature type="compositionally biased region" description="Basic and acidic residues" evidence="11">
    <location>
        <begin position="1003"/>
        <end position="1017"/>
    </location>
</feature>
<evidence type="ECO:0000259" key="12">
    <source>
        <dbReference type="PROSITE" id="PS50157"/>
    </source>
</evidence>
<evidence type="ECO:0000256" key="9">
    <source>
        <dbReference type="ARBA" id="ARBA00023242"/>
    </source>
</evidence>
<feature type="domain" description="C2H2-type" evidence="12">
    <location>
        <begin position="1101"/>
        <end position="1129"/>
    </location>
</feature>
<dbReference type="RefSeq" id="XP_019728333.1">
    <property type="nucleotide sequence ID" value="XM_019872774.1"/>
</dbReference>
<dbReference type="FunFam" id="3.30.160.60:FF:001062">
    <property type="entry name" value="Zinc finger protein 142"/>
    <property type="match status" value="1"/>
</dbReference>
<dbReference type="GO" id="GO:0000978">
    <property type="term" value="F:RNA polymerase II cis-regulatory region sequence-specific DNA binding"/>
    <property type="evidence" value="ECO:0007669"/>
    <property type="project" value="TreeGrafter"/>
</dbReference>
<dbReference type="PROSITE" id="PS50157">
    <property type="entry name" value="ZINC_FINGER_C2H2_2"/>
    <property type="match status" value="17"/>
</dbReference>
<feature type="region of interest" description="Disordered" evidence="11">
    <location>
        <begin position="703"/>
        <end position="732"/>
    </location>
</feature>
<evidence type="ECO:0000313" key="13">
    <source>
        <dbReference type="Ensembl" id="ENSHCOP00000005020.1"/>
    </source>
</evidence>
<dbReference type="SUPFAM" id="SSF57667">
    <property type="entry name" value="beta-beta-alpha zinc fingers"/>
    <property type="match status" value="11"/>
</dbReference>
<organism evidence="13 14">
    <name type="scientific">Hippocampus comes</name>
    <name type="common">Tiger tail seahorse</name>
    <dbReference type="NCBI Taxonomy" id="109280"/>
    <lineage>
        <taxon>Eukaryota</taxon>
        <taxon>Metazoa</taxon>
        <taxon>Chordata</taxon>
        <taxon>Craniata</taxon>
        <taxon>Vertebrata</taxon>
        <taxon>Euteleostomi</taxon>
        <taxon>Actinopterygii</taxon>
        <taxon>Neopterygii</taxon>
        <taxon>Teleostei</taxon>
        <taxon>Neoteleostei</taxon>
        <taxon>Acanthomorphata</taxon>
        <taxon>Syngnathiaria</taxon>
        <taxon>Syngnathiformes</taxon>
        <taxon>Syngnathoidei</taxon>
        <taxon>Syngnathidae</taxon>
        <taxon>Hippocampus</taxon>
    </lineage>
</organism>
<evidence type="ECO:0000256" key="3">
    <source>
        <dbReference type="ARBA" id="ARBA00022737"/>
    </source>
</evidence>
<dbReference type="RefSeq" id="XP_019728332.1">
    <property type="nucleotide sequence ID" value="XM_019872773.1"/>
</dbReference>
<dbReference type="Ensembl" id="ENSHCOT00000006065.1">
    <property type="protein sequence ID" value="ENSHCOP00000005020.1"/>
    <property type="gene ID" value="ENSHCOG00000006596.1"/>
</dbReference>
<dbReference type="PANTHER" id="PTHR24384">
    <property type="entry name" value="FINGER PUTATIVE TRANSCRIPTION FACTOR FAMILY-RELATED"/>
    <property type="match status" value="1"/>
</dbReference>
<dbReference type="GO" id="GO:0008270">
    <property type="term" value="F:zinc ion binding"/>
    <property type="evidence" value="ECO:0007669"/>
    <property type="project" value="UniProtKB-KW"/>
</dbReference>
<feature type="compositionally biased region" description="Acidic residues" evidence="11">
    <location>
        <begin position="130"/>
        <end position="163"/>
    </location>
</feature>
<feature type="compositionally biased region" description="Polar residues" evidence="11">
    <location>
        <begin position="1524"/>
        <end position="1541"/>
    </location>
</feature>
<dbReference type="InterPro" id="IPR009057">
    <property type="entry name" value="Homeodomain-like_sf"/>
</dbReference>
<dbReference type="Gene3D" id="3.30.160.60">
    <property type="entry name" value="Classic Zinc Finger"/>
    <property type="match status" value="17"/>
</dbReference>
<dbReference type="STRING" id="109280.ENSHCOP00000005020"/>
<dbReference type="GeneTree" id="ENSGT00940000163074"/>
<evidence type="ECO:0000256" key="8">
    <source>
        <dbReference type="ARBA" id="ARBA00023163"/>
    </source>
</evidence>
<dbReference type="InterPro" id="IPR013087">
    <property type="entry name" value="Znf_C2H2_type"/>
</dbReference>
<dbReference type="CTD" id="7701"/>
<keyword evidence="8" id="KW-0804">Transcription</keyword>
<name>A0A3Q2XK79_HIPCM</name>
<evidence type="ECO:0000256" key="4">
    <source>
        <dbReference type="ARBA" id="ARBA00022771"/>
    </source>
</evidence>
<feature type="domain" description="C2H2-type" evidence="12">
    <location>
        <begin position="228"/>
        <end position="255"/>
    </location>
</feature>
<dbReference type="GO" id="GO:0000981">
    <property type="term" value="F:DNA-binding transcription factor activity, RNA polymerase II-specific"/>
    <property type="evidence" value="ECO:0007669"/>
    <property type="project" value="TreeGrafter"/>
</dbReference>
<feature type="compositionally biased region" description="Polar residues" evidence="11">
    <location>
        <begin position="99"/>
        <end position="108"/>
    </location>
</feature>
<evidence type="ECO:0000256" key="5">
    <source>
        <dbReference type="ARBA" id="ARBA00022833"/>
    </source>
</evidence>
<feature type="region of interest" description="Disordered" evidence="11">
    <location>
        <begin position="97"/>
        <end position="168"/>
    </location>
</feature>
<feature type="domain" description="C2H2-type" evidence="12">
    <location>
        <begin position="466"/>
        <end position="493"/>
    </location>
</feature>
<feature type="domain" description="C2H2-type" evidence="12">
    <location>
        <begin position="200"/>
        <end position="227"/>
    </location>
</feature>
<sequence length="1541" mass="175610">MPPIRRLKRALLHHEKINLLDMLEGGKSCAEVARHYDLNESTVRYIKKKETEIRMAHNELLMMTGLGKCKTSDQNVADGGQPTWNFSERRLRSFKSRKCTNANLQPQDSPGRPKRKTQSNLACVSSATSDGDEAEAEVEVVVEDDEGENKEDVEDNNDEENDVDDKGHIVKKQRKLEAKDSVLQTKECIAEEAEHMYDTHICPECRRCFKMRSHLQEHLHLHYPDPGLQCPTCERFFTSRSKLRVHQLREAGEKAHHCHLCDYSAVEPNAIRRHLITVHADEMEEDATHHRYPCPTCGQSFGQSGTLKAHMKTEHARAPKTAVACFHDGCPFRSHLRRAHMRHSAEEHGITAVGCPHHACVAVFPSENHMETHFKTHLAYHCSQCDFSCSNKAAFLRHQRQGHAGSEKLCCDFCDFSTFNPVQFKRHIGHLHANEKIHRCSQCSYVTSHKRALNRHMLTHSGEKPHKCQLCDFRCRDESYLSKHMLTHSDDRNFICEECGYVTKWKHCLNIHMRKHAGDLRYECDQCPYRCHRMDQLNSHKLRHQAKLLMCELCAYACRRKCELRKHMLVKHSGEGQQASVHQCKYCTYTTRFLQALQNHENCKHTRLKQYRCALCPYSSYSSISLFLHKRKAHGYVPGDKVWLENYAAKERERPSNSMLEDSQIAQEISAVSTKEAILTKASDFKATRDPFAGQAAEVRSTAVPLLDADDVPRKEGTTEGISQSPPPDAGPEYCTLVLTTLTPECETFLLPKEDANCHIMSTNTDLATTNPAEVEKKTVHYESEKCSYESENETPESPPEKNLVLEHDRLSNPNEALVLDGRVQMLAVTTQDVYRCDQCSYVTKNGKTLQRHHRSLCRGRQRNHKCLACGAQFKQRRGLDGHLAKKCPQTLVGKRAAQREDNCTANQDTSEKLRGAQALSQQQRISAEVDDHVSVLSVLTSGDPERYLSQHGDVSVRRNAAHSRKFTCNFCTYSSVKLATFNRHVSICRKRGKCSRSVGVSGKEKQPIEEGPEKDSSGVPEGGLGNALALQEEPKVVQSSSCAVEPKHLHQNSSLDQEGHKARKQTGTSSPHTCPYCPFATTRRYRLEEHRSLHTGSGRHACDVCDKTFGAANKLRQHKIRVHDRRPTLPCSFCDYGGYTADDLRRHTRRCHTGDLNHDCTDCEAHFSSEAALRNHRIRAHRQREHFPCLRCNYACGSKAALRSHQHSEHRESFGTKDNVEAHLKTHLAHHCHLCSFAGKTKRLLAQHLLDEHEEGSPSDKPLRCGSCAFACRHPLVLEQHLRSHGGKRMYKCMDCKYSTGNKQKITWHVRIHTGEKPYRCEHCSYACVDPSRLKLHMRVHREEKKYLCPDCGYKCKWATQLKYHMTKHTGEKPYGCDQCDYRTNRADALRAHRTTRHCDVRAFVCEKCGKAFKTSFILKTHQRQHGDQRPYACGVCHKAFRWPAGLRHHFLTHTEQLPFGCCHCSYRAKQKFQVVKHLQRHHPGMPVEQGVVRDLDTGGLTLKEAMQGTLTGRGTEEEQDQETMSSGQTVSSSPSNVHN</sequence>
<feature type="region of interest" description="Disordered" evidence="11">
    <location>
        <begin position="1050"/>
        <end position="1072"/>
    </location>
</feature>
<keyword evidence="14" id="KW-1185">Reference proteome</keyword>
<dbReference type="FunFam" id="3.30.160.60:FF:000100">
    <property type="entry name" value="Zinc finger 45-like"/>
    <property type="match status" value="1"/>
</dbReference>
<dbReference type="FunFam" id="3.30.160.60:FF:000614">
    <property type="entry name" value="Zinc finger protein 142"/>
    <property type="match status" value="1"/>
</dbReference>
<keyword evidence="2" id="KW-0479">Metal-binding</keyword>
<feature type="domain" description="C2H2-type" evidence="12">
    <location>
        <begin position="1159"/>
        <end position="1187"/>
    </location>
</feature>
<dbReference type="FunFam" id="3.30.160.60:FF:000446">
    <property type="entry name" value="Zinc finger protein"/>
    <property type="match status" value="1"/>
</dbReference>
<evidence type="ECO:0000256" key="1">
    <source>
        <dbReference type="ARBA" id="ARBA00004123"/>
    </source>
</evidence>
<feature type="domain" description="C2H2-type" evidence="12">
    <location>
        <begin position="549"/>
        <end position="577"/>
    </location>
</feature>
<dbReference type="Pfam" id="PF04218">
    <property type="entry name" value="CENP-B_N"/>
    <property type="match status" value="1"/>
</dbReference>
<dbReference type="Pfam" id="PF13909">
    <property type="entry name" value="zf-H2C2_5"/>
    <property type="match status" value="1"/>
</dbReference>
<evidence type="ECO:0000256" key="2">
    <source>
        <dbReference type="ARBA" id="ARBA00022723"/>
    </source>
</evidence>
<evidence type="ECO:0000256" key="6">
    <source>
        <dbReference type="ARBA" id="ARBA00023015"/>
    </source>
</evidence>
<dbReference type="InterPro" id="IPR056438">
    <property type="entry name" value="Znf-C2H2_CTCF"/>
</dbReference>
<feature type="domain" description="C2H2-type" evidence="12">
    <location>
        <begin position="494"/>
        <end position="521"/>
    </location>
</feature>
<evidence type="ECO:0000256" key="11">
    <source>
        <dbReference type="SAM" id="MobiDB-lite"/>
    </source>
</evidence>
<dbReference type="SUPFAM" id="SSF46689">
    <property type="entry name" value="Homeodomain-like"/>
    <property type="match status" value="1"/>
</dbReference>
<dbReference type="FunFam" id="3.30.160.60:FF:002452">
    <property type="entry name" value="zinc finger protein 142 isoform X4"/>
    <property type="match status" value="1"/>
</dbReference>
<feature type="domain" description="C2H2-type" evidence="12">
    <location>
        <begin position="1348"/>
        <end position="1375"/>
    </location>
</feature>
<reference evidence="13" key="1">
    <citation type="submission" date="2025-05" db="UniProtKB">
        <authorList>
            <consortium name="Ensembl"/>
        </authorList>
    </citation>
    <scope>IDENTIFICATION</scope>
</reference>
<feature type="domain" description="C2H2-type" evidence="12">
    <location>
        <begin position="1405"/>
        <end position="1432"/>
    </location>
</feature>
<dbReference type="Pfam" id="PF23611">
    <property type="entry name" value="zf-C2H2_16"/>
    <property type="match status" value="4"/>
</dbReference>
<evidence type="ECO:0000256" key="7">
    <source>
        <dbReference type="ARBA" id="ARBA00023125"/>
    </source>
</evidence>
<dbReference type="InterPro" id="IPR036388">
    <property type="entry name" value="WH-like_DNA-bd_sf"/>
</dbReference>
<feature type="region of interest" description="Disordered" evidence="11">
    <location>
        <begin position="1509"/>
        <end position="1541"/>
    </location>
</feature>